<organism evidence="3 4">
    <name type="scientific">Halomonas salifodinae</name>
    <dbReference type="NCBI Taxonomy" id="438745"/>
    <lineage>
        <taxon>Bacteria</taxon>
        <taxon>Pseudomonadati</taxon>
        <taxon>Pseudomonadota</taxon>
        <taxon>Gammaproteobacteria</taxon>
        <taxon>Oceanospirillales</taxon>
        <taxon>Halomonadaceae</taxon>
        <taxon>Halomonas</taxon>
    </lineage>
</organism>
<dbReference type="Gene3D" id="3.40.50.300">
    <property type="entry name" value="P-loop containing nucleotide triphosphate hydrolases"/>
    <property type="match status" value="1"/>
</dbReference>
<gene>
    <name evidence="3" type="ORF">ACFQH5_09245</name>
</gene>
<dbReference type="Gene3D" id="3.60.15.10">
    <property type="entry name" value="Ribonuclease Z/Hydroxyacylglutathione hydrolase-like"/>
    <property type="match status" value="1"/>
</dbReference>
<dbReference type="SUPFAM" id="SSF52540">
    <property type="entry name" value="P-loop containing nucleoside triphosphate hydrolases"/>
    <property type="match status" value="1"/>
</dbReference>
<feature type="compositionally biased region" description="Low complexity" evidence="1">
    <location>
        <begin position="290"/>
        <end position="301"/>
    </location>
</feature>
<keyword evidence="4" id="KW-1185">Reference proteome</keyword>
<name>A0ABW2EUR4_9GAMM</name>
<dbReference type="EMBL" id="JBHSZP010000014">
    <property type="protein sequence ID" value="MFC7089734.1"/>
    <property type="molecule type" value="Genomic_DNA"/>
</dbReference>
<proteinExistence type="predicted"/>
<dbReference type="Proteomes" id="UP001596411">
    <property type="component" value="Unassembled WGS sequence"/>
</dbReference>
<feature type="domain" description="AAA+ ATPase" evidence="2">
    <location>
        <begin position="21"/>
        <end position="177"/>
    </location>
</feature>
<dbReference type="SUPFAM" id="SSF56281">
    <property type="entry name" value="Metallo-hydrolase/oxidoreductase"/>
    <property type="match status" value="1"/>
</dbReference>
<feature type="region of interest" description="Disordered" evidence="1">
    <location>
        <begin position="282"/>
        <end position="307"/>
    </location>
</feature>
<dbReference type="InterPro" id="IPR036866">
    <property type="entry name" value="RibonucZ/Hydroxyglut_hydro"/>
</dbReference>
<evidence type="ECO:0000313" key="4">
    <source>
        <dbReference type="Proteomes" id="UP001596411"/>
    </source>
</evidence>
<dbReference type="InterPro" id="IPR003593">
    <property type="entry name" value="AAA+_ATPase"/>
</dbReference>
<dbReference type="InterPro" id="IPR032319">
    <property type="entry name" value="CLP1_P"/>
</dbReference>
<dbReference type="PANTHER" id="PTHR46018">
    <property type="entry name" value="ZINC PHOSPHODIESTERASE ELAC PROTEIN 1"/>
    <property type="match status" value="1"/>
</dbReference>
<reference evidence="4" key="1">
    <citation type="journal article" date="2019" name="Int. J. Syst. Evol. Microbiol.">
        <title>The Global Catalogue of Microorganisms (GCM) 10K type strain sequencing project: providing services to taxonomists for standard genome sequencing and annotation.</title>
        <authorList>
            <consortium name="The Broad Institute Genomics Platform"/>
            <consortium name="The Broad Institute Genome Sequencing Center for Infectious Disease"/>
            <person name="Wu L."/>
            <person name="Ma J."/>
        </authorList>
    </citation>
    <scope>NUCLEOTIDE SEQUENCE [LARGE SCALE GENOMIC DNA]</scope>
    <source>
        <strain evidence="4">CGMCC 1.13666</strain>
    </source>
</reference>
<dbReference type="InterPro" id="IPR027417">
    <property type="entry name" value="P-loop_NTPase"/>
</dbReference>
<accession>A0ABW2EUR4</accession>
<evidence type="ECO:0000313" key="3">
    <source>
        <dbReference type="EMBL" id="MFC7089734.1"/>
    </source>
</evidence>
<dbReference type="InterPro" id="IPR001279">
    <property type="entry name" value="Metallo-B-lactamas"/>
</dbReference>
<dbReference type="RefSeq" id="WP_346061100.1">
    <property type="nucleotide sequence ID" value="NZ_BAAADR010000002.1"/>
</dbReference>
<dbReference type="Pfam" id="PF00753">
    <property type="entry name" value="Lactamase_B"/>
    <property type="match status" value="1"/>
</dbReference>
<dbReference type="PANTHER" id="PTHR46018:SF7">
    <property type="entry name" value="RIBONUCLEASE Z"/>
    <property type="match status" value="1"/>
</dbReference>
<comment type="caution">
    <text evidence="3">The sequence shown here is derived from an EMBL/GenBank/DDBJ whole genome shotgun (WGS) entry which is preliminary data.</text>
</comment>
<dbReference type="SMART" id="SM00382">
    <property type="entry name" value="AAA"/>
    <property type="match status" value="1"/>
</dbReference>
<evidence type="ECO:0000256" key="1">
    <source>
        <dbReference type="SAM" id="MobiDB-lite"/>
    </source>
</evidence>
<protein>
    <submittedName>
        <fullName evidence="3">Clp1/GlmU family protein</fullName>
    </submittedName>
</protein>
<dbReference type="Pfam" id="PF16575">
    <property type="entry name" value="CLP1_P"/>
    <property type="match status" value="2"/>
</dbReference>
<evidence type="ECO:0000259" key="2">
    <source>
        <dbReference type="SMART" id="SM00382"/>
    </source>
</evidence>
<sequence>MPPTDAVPLPSEHPLVALLRRRRRVLLCGAPGSGKTTLARAAAGRLALEGLSCHCLSADPGQPGFGPPGTLSLGHWEADDWRLETLAALASLNAARFRLPLIEAARQLADEAPSGPLLVDTPGVVRGVAGAELLMALARACAADALVILVATDRPPPLAEECRALGLERLYLAPAPEARPPGRQRRREWRSAAWDAYLEGSEVRDLDLGRLARIGTPPPETAPEAWQGRQLGLLDRRGTTLALGEALNLEGQRLRLRAPPTPRPIAGLMIRDARRRRDGYLGSARPLTPAPVAKPARAPVPGDAPGPRVRLETVTATLVNGVFGDPLLHLRLSQQRRSLLFDLGDPGRLPARLAHRVSDVFISHAHFDHIGGFLWLLRSRIGDFPPCRIFGPPGLCEHLAGLMRGILWDRVGDKAPRFEVLELHGDRLRRHALVAGAPRPHPLPSRPAPDGLLHDEPAFRVRATTLDHGTPVLAFAYEAAARTRVRPARLAALGWSPGPWLGELKRRMLAGEGEAPILLPDGRTLPAARLAETLLLTLPGQRLVYATDLGDTAENRRRLTRLARGARVLFCEAPFLDREAEQAARTGHLTARACGEIAATARVEWLAPFHFSRRHAGDPRPLLTEVRGRFPRLLLPGSHLQEGPP</sequence>